<proteinExistence type="predicted"/>
<name>A0A0D0DPI9_9AGAM</name>
<evidence type="ECO:0000313" key="1">
    <source>
        <dbReference type="EMBL" id="KIK93893.1"/>
    </source>
</evidence>
<sequence length="82" mass="8908">MGGANSRTAKAYSVKSACYFSNHVRTSFASVIIPLTSSLMSECNLSPCGSRPMCYMPSATVPQCPAYEDEVYNDDDPDYLGH</sequence>
<dbReference type="InParanoid" id="A0A0D0DPI9"/>
<dbReference type="AlphaFoldDB" id="A0A0D0DPI9"/>
<accession>A0A0D0DPI9</accession>
<protein>
    <submittedName>
        <fullName evidence="1">Uncharacterized protein</fullName>
    </submittedName>
</protein>
<dbReference type="Proteomes" id="UP000054538">
    <property type="component" value="Unassembled WGS sequence"/>
</dbReference>
<organism evidence="1 2">
    <name type="scientific">Paxillus rubicundulus Ve08.2h10</name>
    <dbReference type="NCBI Taxonomy" id="930991"/>
    <lineage>
        <taxon>Eukaryota</taxon>
        <taxon>Fungi</taxon>
        <taxon>Dikarya</taxon>
        <taxon>Basidiomycota</taxon>
        <taxon>Agaricomycotina</taxon>
        <taxon>Agaricomycetes</taxon>
        <taxon>Agaricomycetidae</taxon>
        <taxon>Boletales</taxon>
        <taxon>Paxilineae</taxon>
        <taxon>Paxillaceae</taxon>
        <taxon>Paxillus</taxon>
    </lineage>
</organism>
<keyword evidence="2" id="KW-1185">Reference proteome</keyword>
<gene>
    <name evidence="1" type="ORF">PAXRUDRAFT_828542</name>
</gene>
<reference evidence="1 2" key="1">
    <citation type="submission" date="2014-04" db="EMBL/GenBank/DDBJ databases">
        <authorList>
            <consortium name="DOE Joint Genome Institute"/>
            <person name="Kuo A."/>
            <person name="Kohler A."/>
            <person name="Jargeat P."/>
            <person name="Nagy L.G."/>
            <person name="Floudas D."/>
            <person name="Copeland A."/>
            <person name="Barry K.W."/>
            <person name="Cichocki N."/>
            <person name="Veneault-Fourrey C."/>
            <person name="LaButti K."/>
            <person name="Lindquist E.A."/>
            <person name="Lipzen A."/>
            <person name="Lundell T."/>
            <person name="Morin E."/>
            <person name="Murat C."/>
            <person name="Sun H."/>
            <person name="Tunlid A."/>
            <person name="Henrissat B."/>
            <person name="Grigoriev I.V."/>
            <person name="Hibbett D.S."/>
            <person name="Martin F."/>
            <person name="Nordberg H.P."/>
            <person name="Cantor M.N."/>
            <person name="Hua S.X."/>
        </authorList>
    </citation>
    <scope>NUCLEOTIDE SEQUENCE [LARGE SCALE GENOMIC DNA]</scope>
    <source>
        <strain evidence="1 2">Ve08.2h10</strain>
    </source>
</reference>
<dbReference type="EMBL" id="KN825146">
    <property type="protein sequence ID" value="KIK93893.1"/>
    <property type="molecule type" value="Genomic_DNA"/>
</dbReference>
<evidence type="ECO:0000313" key="2">
    <source>
        <dbReference type="Proteomes" id="UP000054538"/>
    </source>
</evidence>
<dbReference type="OrthoDB" id="6105938at2759"/>
<reference evidence="2" key="2">
    <citation type="submission" date="2015-01" db="EMBL/GenBank/DDBJ databases">
        <title>Evolutionary Origins and Diversification of the Mycorrhizal Mutualists.</title>
        <authorList>
            <consortium name="DOE Joint Genome Institute"/>
            <consortium name="Mycorrhizal Genomics Consortium"/>
            <person name="Kohler A."/>
            <person name="Kuo A."/>
            <person name="Nagy L.G."/>
            <person name="Floudas D."/>
            <person name="Copeland A."/>
            <person name="Barry K.W."/>
            <person name="Cichocki N."/>
            <person name="Veneault-Fourrey C."/>
            <person name="LaButti K."/>
            <person name="Lindquist E.A."/>
            <person name="Lipzen A."/>
            <person name="Lundell T."/>
            <person name="Morin E."/>
            <person name="Murat C."/>
            <person name="Riley R."/>
            <person name="Ohm R."/>
            <person name="Sun H."/>
            <person name="Tunlid A."/>
            <person name="Henrissat B."/>
            <person name="Grigoriev I.V."/>
            <person name="Hibbett D.S."/>
            <person name="Martin F."/>
        </authorList>
    </citation>
    <scope>NUCLEOTIDE SEQUENCE [LARGE SCALE GENOMIC DNA]</scope>
    <source>
        <strain evidence="2">Ve08.2h10</strain>
    </source>
</reference>
<dbReference type="HOGENOM" id="CLU_2558955_0_0_1"/>